<dbReference type="PANTHER" id="PTHR14005">
    <property type="entry name" value="EUKARYOTIC TRANSLATION INITIATION FACTOR 3, THETA SUBUNIT"/>
    <property type="match status" value="1"/>
</dbReference>
<accession>A0AAD7DET8</accession>
<evidence type="ECO:0000256" key="1">
    <source>
        <dbReference type="SAM" id="MobiDB-lite"/>
    </source>
</evidence>
<sequence length="178" mass="20810">AQLEKVKKELNERLRIIAKRVDHIERAYRKEERPLLVHDYDQQQAVDRETFTGVRTARKEAARKAHEVETKQRLARMMGEYEARRAVVLAKKGEEYAKKAASRKIGQEQAKRRKAVLPKREERRAIEEAKRREQERIEERLAEEDRIRAEELLPPRLEVEVTRADAGVSSQVGAPPVK</sequence>
<proteinExistence type="predicted"/>
<dbReference type="GO" id="GO:0001732">
    <property type="term" value="P:formation of cytoplasmic translation initiation complex"/>
    <property type="evidence" value="ECO:0007669"/>
    <property type="project" value="TreeGrafter"/>
</dbReference>
<dbReference type="GO" id="GO:0002188">
    <property type="term" value="P:translation reinitiation"/>
    <property type="evidence" value="ECO:0007669"/>
    <property type="project" value="TreeGrafter"/>
</dbReference>
<gene>
    <name evidence="2" type="ORF">B0H16DRAFT_1858682</name>
</gene>
<dbReference type="Proteomes" id="UP001215598">
    <property type="component" value="Unassembled WGS sequence"/>
</dbReference>
<evidence type="ECO:0000313" key="2">
    <source>
        <dbReference type="EMBL" id="KAJ7689536.1"/>
    </source>
</evidence>
<dbReference type="GO" id="GO:0003729">
    <property type="term" value="F:mRNA binding"/>
    <property type="evidence" value="ECO:0007669"/>
    <property type="project" value="TreeGrafter"/>
</dbReference>
<dbReference type="PANTHER" id="PTHR14005:SF0">
    <property type="entry name" value="EUKARYOTIC TRANSLATION INITIATION FACTOR 3 SUBUNIT A"/>
    <property type="match status" value="1"/>
</dbReference>
<feature type="region of interest" description="Disordered" evidence="1">
    <location>
        <begin position="99"/>
        <end position="136"/>
    </location>
</feature>
<dbReference type="GO" id="GO:0071540">
    <property type="term" value="C:eukaryotic translation initiation factor 3 complex, eIF3e"/>
    <property type="evidence" value="ECO:0007669"/>
    <property type="project" value="TreeGrafter"/>
</dbReference>
<dbReference type="InterPro" id="IPR027512">
    <property type="entry name" value="EIF3A"/>
</dbReference>
<dbReference type="EMBL" id="JARKIB010000895">
    <property type="protein sequence ID" value="KAJ7689536.1"/>
    <property type="molecule type" value="Genomic_DNA"/>
</dbReference>
<name>A0AAD7DET8_9AGAR</name>
<feature type="compositionally biased region" description="Basic and acidic residues" evidence="1">
    <location>
        <begin position="118"/>
        <end position="136"/>
    </location>
</feature>
<reference evidence="2" key="1">
    <citation type="submission" date="2023-03" db="EMBL/GenBank/DDBJ databases">
        <title>Massive genome expansion in bonnet fungi (Mycena s.s.) driven by repeated elements and novel gene families across ecological guilds.</title>
        <authorList>
            <consortium name="Lawrence Berkeley National Laboratory"/>
            <person name="Harder C.B."/>
            <person name="Miyauchi S."/>
            <person name="Viragh M."/>
            <person name="Kuo A."/>
            <person name="Thoen E."/>
            <person name="Andreopoulos B."/>
            <person name="Lu D."/>
            <person name="Skrede I."/>
            <person name="Drula E."/>
            <person name="Henrissat B."/>
            <person name="Morin E."/>
            <person name="Kohler A."/>
            <person name="Barry K."/>
            <person name="LaButti K."/>
            <person name="Morin E."/>
            <person name="Salamov A."/>
            <person name="Lipzen A."/>
            <person name="Mereny Z."/>
            <person name="Hegedus B."/>
            <person name="Baldrian P."/>
            <person name="Stursova M."/>
            <person name="Weitz H."/>
            <person name="Taylor A."/>
            <person name="Grigoriev I.V."/>
            <person name="Nagy L.G."/>
            <person name="Martin F."/>
            <person name="Kauserud H."/>
        </authorList>
    </citation>
    <scope>NUCLEOTIDE SEQUENCE</scope>
    <source>
        <strain evidence="2">CBHHK182m</strain>
    </source>
</reference>
<keyword evidence="3" id="KW-1185">Reference proteome</keyword>
<comment type="caution">
    <text evidence="2">The sequence shown here is derived from an EMBL/GenBank/DDBJ whole genome shotgun (WGS) entry which is preliminary data.</text>
</comment>
<dbReference type="GO" id="GO:0071541">
    <property type="term" value="C:eukaryotic translation initiation factor 3 complex, eIF3m"/>
    <property type="evidence" value="ECO:0007669"/>
    <property type="project" value="TreeGrafter"/>
</dbReference>
<dbReference type="GO" id="GO:0043614">
    <property type="term" value="C:multi-eIF complex"/>
    <property type="evidence" value="ECO:0007669"/>
    <property type="project" value="TreeGrafter"/>
</dbReference>
<feature type="non-terminal residue" evidence="2">
    <location>
        <position position="1"/>
    </location>
</feature>
<evidence type="ECO:0000313" key="3">
    <source>
        <dbReference type="Proteomes" id="UP001215598"/>
    </source>
</evidence>
<organism evidence="2 3">
    <name type="scientific">Mycena metata</name>
    <dbReference type="NCBI Taxonomy" id="1033252"/>
    <lineage>
        <taxon>Eukaryota</taxon>
        <taxon>Fungi</taxon>
        <taxon>Dikarya</taxon>
        <taxon>Basidiomycota</taxon>
        <taxon>Agaricomycotina</taxon>
        <taxon>Agaricomycetes</taxon>
        <taxon>Agaricomycetidae</taxon>
        <taxon>Agaricales</taxon>
        <taxon>Marasmiineae</taxon>
        <taxon>Mycenaceae</taxon>
        <taxon>Mycena</taxon>
    </lineage>
</organism>
<protein>
    <submittedName>
        <fullName evidence="2">Uncharacterized protein</fullName>
    </submittedName>
</protein>
<dbReference type="AlphaFoldDB" id="A0AAD7DET8"/>
<dbReference type="GO" id="GO:0003743">
    <property type="term" value="F:translation initiation factor activity"/>
    <property type="evidence" value="ECO:0007669"/>
    <property type="project" value="TreeGrafter"/>
</dbReference>